<dbReference type="HOGENOM" id="CLU_049186_1_0_1"/>
<reference evidence="2" key="2">
    <citation type="submission" date="2015-01" db="EMBL/GenBank/DDBJ databases">
        <title>Evolutionary Origins and Diversification of the Mycorrhizal Mutualists.</title>
        <authorList>
            <consortium name="DOE Joint Genome Institute"/>
            <consortium name="Mycorrhizal Genomics Consortium"/>
            <person name="Kohler A."/>
            <person name="Kuo A."/>
            <person name="Nagy L.G."/>
            <person name="Floudas D."/>
            <person name="Copeland A."/>
            <person name="Barry K.W."/>
            <person name="Cichocki N."/>
            <person name="Veneault-Fourrey C."/>
            <person name="LaButti K."/>
            <person name="Lindquist E.A."/>
            <person name="Lipzen A."/>
            <person name="Lundell T."/>
            <person name="Morin E."/>
            <person name="Murat C."/>
            <person name="Riley R."/>
            <person name="Ohm R."/>
            <person name="Sun H."/>
            <person name="Tunlid A."/>
            <person name="Henrissat B."/>
            <person name="Grigoriev I.V."/>
            <person name="Hibbett D.S."/>
            <person name="Martin F."/>
        </authorList>
    </citation>
    <scope>NUCLEOTIDE SEQUENCE [LARGE SCALE GENOMIC DNA]</scope>
    <source>
        <strain evidence="2">Marx 270</strain>
    </source>
</reference>
<protein>
    <recommendedName>
        <fullName evidence="3">HNH nuclease domain-containing protein</fullName>
    </recommendedName>
</protein>
<reference evidence="1 2" key="1">
    <citation type="submission" date="2014-04" db="EMBL/GenBank/DDBJ databases">
        <authorList>
            <consortium name="DOE Joint Genome Institute"/>
            <person name="Kuo A."/>
            <person name="Kohler A."/>
            <person name="Costa M.D."/>
            <person name="Nagy L.G."/>
            <person name="Floudas D."/>
            <person name="Copeland A."/>
            <person name="Barry K.W."/>
            <person name="Cichocki N."/>
            <person name="Veneault-Fourrey C."/>
            <person name="LaButti K."/>
            <person name="Lindquist E.A."/>
            <person name="Lipzen A."/>
            <person name="Lundell T."/>
            <person name="Morin E."/>
            <person name="Murat C."/>
            <person name="Sun H."/>
            <person name="Tunlid A."/>
            <person name="Henrissat B."/>
            <person name="Grigoriev I.V."/>
            <person name="Hibbett D.S."/>
            <person name="Martin F."/>
            <person name="Nordberg H.P."/>
            <person name="Cantor M.N."/>
            <person name="Hua S.X."/>
        </authorList>
    </citation>
    <scope>NUCLEOTIDE SEQUENCE [LARGE SCALE GENOMIC DNA]</scope>
    <source>
        <strain evidence="1 2">Marx 270</strain>
    </source>
</reference>
<dbReference type="AlphaFoldDB" id="A0A0C3KA06"/>
<evidence type="ECO:0000313" key="1">
    <source>
        <dbReference type="EMBL" id="KIO06432.1"/>
    </source>
</evidence>
<dbReference type="OrthoDB" id="2104739at2759"/>
<feature type="non-terminal residue" evidence="1">
    <location>
        <position position="306"/>
    </location>
</feature>
<dbReference type="EMBL" id="KN831963">
    <property type="protein sequence ID" value="KIO06432.1"/>
    <property type="molecule type" value="Genomic_DNA"/>
</dbReference>
<feature type="non-terminal residue" evidence="1">
    <location>
        <position position="1"/>
    </location>
</feature>
<accession>A0A0C3KA06</accession>
<dbReference type="Proteomes" id="UP000054217">
    <property type="component" value="Unassembled WGS sequence"/>
</dbReference>
<evidence type="ECO:0008006" key="3">
    <source>
        <dbReference type="Google" id="ProtNLM"/>
    </source>
</evidence>
<organism evidence="1 2">
    <name type="scientific">Pisolithus tinctorius Marx 270</name>
    <dbReference type="NCBI Taxonomy" id="870435"/>
    <lineage>
        <taxon>Eukaryota</taxon>
        <taxon>Fungi</taxon>
        <taxon>Dikarya</taxon>
        <taxon>Basidiomycota</taxon>
        <taxon>Agaricomycotina</taxon>
        <taxon>Agaricomycetes</taxon>
        <taxon>Agaricomycetidae</taxon>
        <taxon>Boletales</taxon>
        <taxon>Sclerodermatineae</taxon>
        <taxon>Pisolithaceae</taxon>
        <taxon>Pisolithus</taxon>
    </lineage>
</organism>
<name>A0A0C3KA06_PISTI</name>
<evidence type="ECO:0000313" key="2">
    <source>
        <dbReference type="Proteomes" id="UP000054217"/>
    </source>
</evidence>
<proteinExistence type="predicted"/>
<dbReference type="STRING" id="870435.A0A0C3KA06"/>
<dbReference type="InParanoid" id="A0A0C3KA06"/>
<gene>
    <name evidence="1" type="ORF">M404DRAFT_69294</name>
</gene>
<keyword evidence="2" id="KW-1185">Reference proteome</keyword>
<sequence length="306" mass="34972">KDLIHCRILGYLFHYFPARDIKPFVREIVTTNGQPRELLQLGEFYYDFFIRSFKSNDGQSPPSSSPLSPHPSDNVAKLIECMLQEAPRDRRTAKKYALVRDSFQCPVTKVYDWDAVMCSEEMEMKITREGAEGGFTQCVHIFPEFTKANITPDSTEVGFLSNRATYAASVWGVLDRFGYSVLREELNGPNIHRLENVVTMEESLRIHFDRLWIWFTATEEPNTYQLEGIRDWLISRYPKYVTFSTPDPKNLPLPSPTYLSIHAACAKIAHVSGAGRYIEKIFRCMEDARALSEGGGSAELLHEAIL</sequence>